<dbReference type="GO" id="GO:0005811">
    <property type="term" value="C:lipid droplet"/>
    <property type="evidence" value="ECO:0007669"/>
    <property type="project" value="TreeGrafter"/>
</dbReference>
<dbReference type="AlphaFoldDB" id="A0A1V6XPA9"/>
<evidence type="ECO:0000313" key="4">
    <source>
        <dbReference type="Proteomes" id="UP000191691"/>
    </source>
</evidence>
<dbReference type="EMBL" id="MOOB01000063">
    <property type="protein sequence ID" value="OQE76992.1"/>
    <property type="molecule type" value="Genomic_DNA"/>
</dbReference>
<evidence type="ECO:0000313" key="3">
    <source>
        <dbReference type="EMBL" id="OQE76992.1"/>
    </source>
</evidence>
<dbReference type="Pfam" id="PF00106">
    <property type="entry name" value="adh_short"/>
    <property type="match status" value="1"/>
</dbReference>
<organism evidence="3 4">
    <name type="scientific">Penicillium nalgiovense</name>
    <dbReference type="NCBI Taxonomy" id="60175"/>
    <lineage>
        <taxon>Eukaryota</taxon>
        <taxon>Fungi</taxon>
        <taxon>Dikarya</taxon>
        <taxon>Ascomycota</taxon>
        <taxon>Pezizomycotina</taxon>
        <taxon>Eurotiomycetes</taxon>
        <taxon>Eurotiomycetidae</taxon>
        <taxon>Eurotiales</taxon>
        <taxon>Aspergillaceae</taxon>
        <taxon>Penicillium</taxon>
    </lineage>
</organism>
<evidence type="ECO:0000256" key="1">
    <source>
        <dbReference type="ARBA" id="ARBA00023589"/>
    </source>
</evidence>
<dbReference type="InterPro" id="IPR036291">
    <property type="entry name" value="NAD(P)-bd_dom_sf"/>
</dbReference>
<dbReference type="STRING" id="60175.A0A1V6XPA9"/>
<evidence type="ECO:0000256" key="2">
    <source>
        <dbReference type="ARBA" id="ARBA00023621"/>
    </source>
</evidence>
<dbReference type="GO" id="GO:0005789">
    <property type="term" value="C:endoplasmic reticulum membrane"/>
    <property type="evidence" value="ECO:0007669"/>
    <property type="project" value="TreeGrafter"/>
</dbReference>
<sequence length="356" mass="39426">MFFSATLNHFFFQGCTNSANMASTVIITGATGSLALEAVQQLLSSHPSLTIVGTVRNASKSPKSPHLLRLEEMAHQYPSSKLLIKSVNLNSISEVGAFSNEIADLVESNELPRISAIICNAFTWSLEGQQFSKDRMESTFQVNHLSHFLLVLRLLRSMDPETGRVVMLSSEVHDPEHPNAFSKLGAELPSDENLDSLIKPDADEAGTEHDMGWRRYANSKLANVMFMRSLNRRLQQNPQFSKITVTAMDPGGLVDSRAHAAQKSFTRVLFRLLAFSLPVTRLFTHKLRSNSDSARDVLALALAPEYASARGHFNGTKPQLPARVSEDAGKCEAIWQACWSWVGMKEDETCISKSYP</sequence>
<dbReference type="Gene3D" id="3.40.50.720">
    <property type="entry name" value="NAD(P)-binding Rossmann-like Domain"/>
    <property type="match status" value="1"/>
</dbReference>
<dbReference type="PRINTS" id="PR00081">
    <property type="entry name" value="GDHRDH"/>
</dbReference>
<proteinExistence type="predicted"/>
<protein>
    <recommendedName>
        <fullName evidence="2">3beta-hydroxysteroid 3-dehydrogenase</fullName>
        <ecNumber evidence="2">1.1.1.270</ecNumber>
    </recommendedName>
</protein>
<comment type="pathway">
    <text evidence="1">Steroid biosynthesis; zymosterol biosynthesis; zymosterol from lanosterol: step 5/6.</text>
</comment>
<dbReference type="EC" id="1.1.1.270" evidence="2"/>
<dbReference type="Proteomes" id="UP000191691">
    <property type="component" value="Unassembled WGS sequence"/>
</dbReference>
<dbReference type="PANTHER" id="PTHR43647">
    <property type="entry name" value="DEHYDROGENASE"/>
    <property type="match status" value="1"/>
</dbReference>
<gene>
    <name evidence="3" type="ORF">PENNAL_c0063G07065</name>
</gene>
<dbReference type="InterPro" id="IPR002347">
    <property type="entry name" value="SDR_fam"/>
</dbReference>
<keyword evidence="4" id="KW-1185">Reference proteome</keyword>
<accession>A0A1V6XPA9</accession>
<name>A0A1V6XPA9_PENNA</name>
<comment type="caution">
    <text evidence="3">The sequence shown here is derived from an EMBL/GenBank/DDBJ whole genome shotgun (WGS) entry which is preliminary data.</text>
</comment>
<dbReference type="GO" id="GO:0005741">
    <property type="term" value="C:mitochondrial outer membrane"/>
    <property type="evidence" value="ECO:0007669"/>
    <property type="project" value="TreeGrafter"/>
</dbReference>
<dbReference type="PANTHER" id="PTHR43647:SF4">
    <property type="entry name" value="KETOREDUCTASE (KR) DOMAIN-CONTAINING PROTEIN"/>
    <property type="match status" value="1"/>
</dbReference>
<dbReference type="GO" id="GO:0000253">
    <property type="term" value="F:3-beta-hydroxysteroid 3-dehydrogenase (NADP+) activity"/>
    <property type="evidence" value="ECO:0007669"/>
    <property type="project" value="UniProtKB-EC"/>
</dbReference>
<dbReference type="InterPro" id="IPR051593">
    <property type="entry name" value="Ergosterol_Biosynth_ERG27"/>
</dbReference>
<reference evidence="4" key="1">
    <citation type="journal article" date="2017" name="Nat. Microbiol.">
        <title>Global analysis of biosynthetic gene clusters reveals vast potential of secondary metabolite production in Penicillium species.</title>
        <authorList>
            <person name="Nielsen J.C."/>
            <person name="Grijseels S."/>
            <person name="Prigent S."/>
            <person name="Ji B."/>
            <person name="Dainat J."/>
            <person name="Nielsen K.F."/>
            <person name="Frisvad J.C."/>
            <person name="Workman M."/>
            <person name="Nielsen J."/>
        </authorList>
    </citation>
    <scope>NUCLEOTIDE SEQUENCE [LARGE SCALE GENOMIC DNA]</scope>
    <source>
        <strain evidence="4">IBT 13039</strain>
    </source>
</reference>
<dbReference type="SUPFAM" id="SSF51735">
    <property type="entry name" value="NAD(P)-binding Rossmann-fold domains"/>
    <property type="match status" value="1"/>
</dbReference>